<reference evidence="1 2" key="1">
    <citation type="submission" date="2017-03" db="EMBL/GenBank/DDBJ databases">
        <title>Draft genime sequence of the acidophilic sulfur-oxidizing bacterium Acidithiobacillus sp. SH, isolated from seawater.</title>
        <authorList>
            <person name="Sharmin S."/>
            <person name="Tokuhisa M."/>
            <person name="Kanao T."/>
            <person name="Kamimura K."/>
        </authorList>
    </citation>
    <scope>NUCLEOTIDE SEQUENCE [LARGE SCALE GENOMIC DNA]</scope>
    <source>
        <strain evidence="1 2">SH</strain>
    </source>
</reference>
<comment type="caution">
    <text evidence="1">The sequence shown here is derived from an EMBL/GenBank/DDBJ whole genome shotgun (WGS) entry which is preliminary data.</text>
</comment>
<organism evidence="1 2">
    <name type="scientific">Acidithiobacillus marinus</name>
    <dbReference type="NCBI Taxonomy" id="187490"/>
    <lineage>
        <taxon>Bacteria</taxon>
        <taxon>Pseudomonadati</taxon>
        <taxon>Pseudomonadota</taxon>
        <taxon>Acidithiobacillia</taxon>
        <taxon>Acidithiobacillales</taxon>
        <taxon>Acidithiobacillaceae</taxon>
        <taxon>Acidithiobacillus</taxon>
    </lineage>
</organism>
<dbReference type="RefSeq" id="WP_101538575.1">
    <property type="nucleotide sequence ID" value="NZ_MXAV01000044.1"/>
</dbReference>
<dbReference type="OrthoDB" id="5310620at2"/>
<evidence type="ECO:0000313" key="1">
    <source>
        <dbReference type="EMBL" id="PKY10048.1"/>
    </source>
</evidence>
<gene>
    <name evidence="1" type="ORF">B1757_12265</name>
</gene>
<keyword evidence="2" id="KW-1185">Reference proteome</keyword>
<dbReference type="InParanoid" id="A0A2I1DJJ5"/>
<sequence length="73" mass="8021">MQVNIEDKNVAVSLSAREAGKIRESLQALTTVPGDLKDFHALFGEIEVPDARRGELRHEWGDPLDIDPDIGPA</sequence>
<dbReference type="Proteomes" id="UP000234329">
    <property type="component" value="Unassembled WGS sequence"/>
</dbReference>
<protein>
    <submittedName>
        <fullName evidence="1">Uncharacterized protein</fullName>
    </submittedName>
</protein>
<evidence type="ECO:0000313" key="2">
    <source>
        <dbReference type="Proteomes" id="UP000234329"/>
    </source>
</evidence>
<dbReference type="AlphaFoldDB" id="A0A2I1DJJ5"/>
<proteinExistence type="predicted"/>
<dbReference type="EMBL" id="MXAV01000044">
    <property type="protein sequence ID" value="PKY10048.1"/>
    <property type="molecule type" value="Genomic_DNA"/>
</dbReference>
<name>A0A2I1DJJ5_9PROT</name>
<accession>A0A2I1DJJ5</accession>